<reference evidence="2" key="1">
    <citation type="submission" date="2016-03" db="UniProtKB">
        <authorList>
            <consortium name="WormBaseParasite"/>
        </authorList>
    </citation>
    <scope>IDENTIFICATION</scope>
</reference>
<evidence type="ECO:0000313" key="1">
    <source>
        <dbReference type="Proteomes" id="UP000046392"/>
    </source>
</evidence>
<dbReference type="WBParaSite" id="SPAL_0000115300.1">
    <property type="protein sequence ID" value="SPAL_0000115300.1"/>
    <property type="gene ID" value="SPAL_0000115300"/>
</dbReference>
<name>A0A0N5B507_STREA</name>
<keyword evidence="1" id="KW-1185">Reference proteome</keyword>
<organism evidence="1 2">
    <name type="scientific">Strongyloides papillosus</name>
    <name type="common">Intestinal threadworm</name>
    <dbReference type="NCBI Taxonomy" id="174720"/>
    <lineage>
        <taxon>Eukaryota</taxon>
        <taxon>Metazoa</taxon>
        <taxon>Ecdysozoa</taxon>
        <taxon>Nematoda</taxon>
        <taxon>Chromadorea</taxon>
        <taxon>Rhabditida</taxon>
        <taxon>Tylenchina</taxon>
        <taxon>Panagrolaimomorpha</taxon>
        <taxon>Strongyloidoidea</taxon>
        <taxon>Strongyloididae</taxon>
        <taxon>Strongyloides</taxon>
    </lineage>
</organism>
<proteinExistence type="predicted"/>
<protein>
    <submittedName>
        <fullName evidence="2">Uncharacterized protein</fullName>
    </submittedName>
</protein>
<sequence length="10" mass="1268">MSEFFPLFFC</sequence>
<evidence type="ECO:0000313" key="2">
    <source>
        <dbReference type="WBParaSite" id="SPAL_0000115300.1"/>
    </source>
</evidence>
<dbReference type="Proteomes" id="UP000046392">
    <property type="component" value="Unplaced"/>
</dbReference>
<accession>A0A0N5B507</accession>